<dbReference type="STRING" id="29313.BHQ16_20000"/>
<name>A0A375Z438_MYCSH</name>
<keyword evidence="2" id="KW-0378">Hydrolase</keyword>
<feature type="domain" description="AB hydrolase-1" evidence="1">
    <location>
        <begin position="24"/>
        <end position="254"/>
    </location>
</feature>
<keyword evidence="3" id="KW-1185">Reference proteome</keyword>
<dbReference type="InterPro" id="IPR050228">
    <property type="entry name" value="Carboxylesterase_BioH"/>
</dbReference>
<dbReference type="GO" id="GO:0016787">
    <property type="term" value="F:hydrolase activity"/>
    <property type="evidence" value="ECO:0007669"/>
    <property type="project" value="UniProtKB-KW"/>
</dbReference>
<dbReference type="PANTHER" id="PTHR43194">
    <property type="entry name" value="HYDROLASE ALPHA/BETA FOLD FAMILY"/>
    <property type="match status" value="1"/>
</dbReference>
<organism evidence="2 3">
    <name type="scientific">Mycobacterium shimoidei</name>
    <dbReference type="NCBI Taxonomy" id="29313"/>
    <lineage>
        <taxon>Bacteria</taxon>
        <taxon>Bacillati</taxon>
        <taxon>Actinomycetota</taxon>
        <taxon>Actinomycetes</taxon>
        <taxon>Mycobacteriales</taxon>
        <taxon>Mycobacteriaceae</taxon>
        <taxon>Mycobacterium</taxon>
    </lineage>
</organism>
<evidence type="ECO:0000259" key="1">
    <source>
        <dbReference type="Pfam" id="PF12697"/>
    </source>
</evidence>
<dbReference type="InterPro" id="IPR029058">
    <property type="entry name" value="AB_hydrolase_fold"/>
</dbReference>
<reference evidence="2 3" key="1">
    <citation type="submission" date="2018-05" db="EMBL/GenBank/DDBJ databases">
        <authorList>
            <consortium name="IHU Genomes"/>
        </authorList>
    </citation>
    <scope>NUCLEOTIDE SEQUENCE [LARGE SCALE GENOMIC DNA]</scope>
    <source>
        <strain evidence="2 3">P7336</strain>
    </source>
</reference>
<dbReference type="Proteomes" id="UP000252015">
    <property type="component" value="Unassembled WGS sequence"/>
</dbReference>
<evidence type="ECO:0000313" key="2">
    <source>
        <dbReference type="EMBL" id="SRX95924.1"/>
    </source>
</evidence>
<dbReference type="SUPFAM" id="SSF53474">
    <property type="entry name" value="alpha/beta-Hydrolases"/>
    <property type="match status" value="1"/>
</dbReference>
<dbReference type="AlphaFoldDB" id="A0A375Z438"/>
<dbReference type="Gene3D" id="3.40.50.1820">
    <property type="entry name" value="alpha/beta hydrolase"/>
    <property type="match status" value="1"/>
</dbReference>
<evidence type="ECO:0000313" key="3">
    <source>
        <dbReference type="Proteomes" id="UP000252015"/>
    </source>
</evidence>
<proteinExistence type="predicted"/>
<dbReference type="PANTHER" id="PTHR43194:SF2">
    <property type="entry name" value="PEROXISOMAL MEMBRANE PROTEIN LPX1"/>
    <property type="match status" value="1"/>
</dbReference>
<accession>A0A375Z438</accession>
<dbReference type="EMBL" id="UEGW01000001">
    <property type="protein sequence ID" value="SRX95924.1"/>
    <property type="molecule type" value="Genomic_DNA"/>
</dbReference>
<dbReference type="Pfam" id="PF12697">
    <property type="entry name" value="Abhydrolase_6"/>
    <property type="match status" value="1"/>
</dbReference>
<gene>
    <name evidence="2" type="ORF">MSP7336_04197</name>
</gene>
<protein>
    <submittedName>
        <fullName evidence="2">Alpha/beta fold family hydrolase [Pseudanabaena sp. PCC 7367]</fullName>
    </submittedName>
</protein>
<sequence>MRGMLEALEIIDKGSVSDAHPVPLLFVHGGWHSASCWANFLDFFAQAGYRAVAMSLRGHGASACAKRFHACSIADYVDDVRATATDLGGRPALIAHSLGGFVVQRYLETHDTPAAVLLASVPPQGVLGLAMRVWSRHPWISMRSLPVGNLAGFIGTAPLVREHLFCATTPDDIVDSCAASVQTEAFRASLIDPLIRRVRTKRVSAPMLVLGAEDDGLVTKAEVRATARAYHTEPEFFGGMGHNMMLEPGWARVAQRIHAWLETRDLANVS</sequence>
<dbReference type="InterPro" id="IPR000073">
    <property type="entry name" value="AB_hydrolase_1"/>
</dbReference>